<sequence>MTTQRPSFTIGIEEEYLIVDRETRNLVQDLPEGLMRACEEILHGQVSPEFLRSQIEVGTKVCADVGEARQDLARLRTAIVDVTADYGLAPISSSTHPFAIWGDQRHTDKERYNVLAKALGGVVRRLLICGMHVHVGIEDEDLRIDLMNQVLYFMPHLLAMSTSSPFWQGTDTGLKSYRTSVFRAVPRTGIPDEFGSWADYQRHVRVLVDAGVIEDATKLWWDLRPSARYPTLEMRASDICTSIDDSMAVAAMYQSLLYMLYERRIHNQRWRLYSRMLLSENTWRAQRYGVGESLIDFGRSTLVPYDELMEELIDLVSAGAEELGCTKEMLHVRTIIERGTSADRQLSIFESATASGASDEEALIDVVDWLITETANVG</sequence>
<protein>
    <submittedName>
        <fullName evidence="4">Carboxylate-amine ligase bll3764</fullName>
        <ecNumber evidence="4">6.3.-.-</ecNumber>
    </submittedName>
</protein>
<dbReference type="InterPro" id="IPR011793">
    <property type="entry name" value="YbdK"/>
</dbReference>
<dbReference type="InterPro" id="IPR050141">
    <property type="entry name" value="GCL_type2/YbdK_subfam"/>
</dbReference>
<dbReference type="EC" id="6.3.-.-" evidence="4"/>
<dbReference type="InterPro" id="IPR006336">
    <property type="entry name" value="GCS2"/>
</dbReference>
<dbReference type="HAMAP" id="MF_01609">
    <property type="entry name" value="Glu_cys_ligase_2"/>
    <property type="match status" value="1"/>
</dbReference>
<proteinExistence type="inferred from homology"/>
<dbReference type="GO" id="GO:0042398">
    <property type="term" value="P:modified amino acid biosynthetic process"/>
    <property type="evidence" value="ECO:0007669"/>
    <property type="project" value="InterPro"/>
</dbReference>
<dbReference type="PANTHER" id="PTHR36510">
    <property type="entry name" value="GLUTAMATE--CYSTEINE LIGASE 2-RELATED"/>
    <property type="match status" value="1"/>
</dbReference>
<keyword evidence="3" id="KW-0067">ATP-binding</keyword>
<organism evidence="4">
    <name type="scientific">hydrothermal vent metagenome</name>
    <dbReference type="NCBI Taxonomy" id="652676"/>
    <lineage>
        <taxon>unclassified sequences</taxon>
        <taxon>metagenomes</taxon>
        <taxon>ecological metagenomes</taxon>
    </lineage>
</organism>
<dbReference type="InterPro" id="IPR014746">
    <property type="entry name" value="Gln_synth/guanido_kin_cat_dom"/>
</dbReference>
<evidence type="ECO:0000256" key="2">
    <source>
        <dbReference type="ARBA" id="ARBA00022741"/>
    </source>
</evidence>
<dbReference type="AlphaFoldDB" id="A0A3B0T482"/>
<dbReference type="PANTHER" id="PTHR36510:SF1">
    <property type="entry name" value="GLUTAMATE--CYSTEINE LIGASE 2-RELATED"/>
    <property type="match status" value="1"/>
</dbReference>
<accession>A0A3B0T482</accession>
<dbReference type="NCBIfam" id="TIGR02050">
    <property type="entry name" value="gshA_cyan_rel"/>
    <property type="match status" value="1"/>
</dbReference>
<dbReference type="SUPFAM" id="SSF55931">
    <property type="entry name" value="Glutamine synthetase/guanido kinase"/>
    <property type="match status" value="1"/>
</dbReference>
<keyword evidence="2" id="KW-0547">Nucleotide-binding</keyword>
<name>A0A3B0T482_9ZZZZ</name>
<dbReference type="NCBIfam" id="NF010039">
    <property type="entry name" value="PRK13515.1"/>
    <property type="match status" value="1"/>
</dbReference>
<evidence type="ECO:0000256" key="1">
    <source>
        <dbReference type="ARBA" id="ARBA00022598"/>
    </source>
</evidence>
<reference evidence="4" key="1">
    <citation type="submission" date="2018-06" db="EMBL/GenBank/DDBJ databases">
        <authorList>
            <person name="Zhirakovskaya E."/>
        </authorList>
    </citation>
    <scope>NUCLEOTIDE SEQUENCE</scope>
</reference>
<evidence type="ECO:0000256" key="3">
    <source>
        <dbReference type="ARBA" id="ARBA00022840"/>
    </source>
</evidence>
<dbReference type="EMBL" id="UOEK01000537">
    <property type="protein sequence ID" value="VAW09232.1"/>
    <property type="molecule type" value="Genomic_DNA"/>
</dbReference>
<dbReference type="GO" id="GO:0005524">
    <property type="term" value="F:ATP binding"/>
    <property type="evidence" value="ECO:0007669"/>
    <property type="project" value="UniProtKB-KW"/>
</dbReference>
<gene>
    <name evidence="4" type="ORF">MNBD_ACTINO02-1615</name>
</gene>
<evidence type="ECO:0000313" key="4">
    <source>
        <dbReference type="EMBL" id="VAW09232.1"/>
    </source>
</evidence>
<dbReference type="GO" id="GO:0004357">
    <property type="term" value="F:glutamate-cysteine ligase activity"/>
    <property type="evidence" value="ECO:0007669"/>
    <property type="project" value="InterPro"/>
</dbReference>
<dbReference type="Gene3D" id="3.30.590.20">
    <property type="match status" value="1"/>
</dbReference>
<keyword evidence="1 4" id="KW-0436">Ligase</keyword>
<dbReference type="Pfam" id="PF04107">
    <property type="entry name" value="GCS2"/>
    <property type="match status" value="1"/>
</dbReference>